<dbReference type="EMBL" id="PHHA01000006">
    <property type="protein sequence ID" value="PJG85729.1"/>
    <property type="molecule type" value="Genomic_DNA"/>
</dbReference>
<keyword evidence="1" id="KW-0472">Membrane</keyword>
<accession>A0A2M8S3J5</accession>
<gene>
    <name evidence="3" type="ORF">CVP05_04085</name>
</gene>
<keyword evidence="4" id="KW-1185">Reference proteome</keyword>
<dbReference type="AlphaFoldDB" id="A0A2M8S3J5"/>
<keyword evidence="1" id="KW-0812">Transmembrane</keyword>
<dbReference type="Pfam" id="PF07331">
    <property type="entry name" value="TctB"/>
    <property type="match status" value="1"/>
</dbReference>
<organism evidence="3 4">
    <name type="scientific">Conservatibacter flavescens</name>
    <dbReference type="NCBI Taxonomy" id="28161"/>
    <lineage>
        <taxon>Bacteria</taxon>
        <taxon>Pseudomonadati</taxon>
        <taxon>Pseudomonadota</taxon>
        <taxon>Gammaproteobacteria</taxon>
        <taxon>Pasteurellales</taxon>
        <taxon>Pasteurellaceae</taxon>
        <taxon>Conservatibacter</taxon>
    </lineage>
</organism>
<dbReference type="OrthoDB" id="6460484at2"/>
<feature type="domain" description="DUF1468" evidence="2">
    <location>
        <begin position="9"/>
        <end position="142"/>
    </location>
</feature>
<dbReference type="RefSeq" id="WP_100288309.1">
    <property type="nucleotide sequence ID" value="NZ_PHHA01000006.1"/>
</dbReference>
<evidence type="ECO:0000313" key="3">
    <source>
        <dbReference type="EMBL" id="PJG85729.1"/>
    </source>
</evidence>
<feature type="transmembrane region" description="Helical" evidence="1">
    <location>
        <begin position="73"/>
        <end position="89"/>
    </location>
</feature>
<evidence type="ECO:0000256" key="1">
    <source>
        <dbReference type="SAM" id="Phobius"/>
    </source>
</evidence>
<sequence>MVRLFTPLILCIFGLFIASYSYITYADFSAYGAAFYPTIIGCLVALFSLMDFVMELKIRHAYVVQSINLNHQLKAVGFVCFAIVFYIVFSERIGFILTTGLILILMALPWVKKNKILTALFLMLVSAAIYGVFAQVLQVALPTGALFE</sequence>
<evidence type="ECO:0000259" key="2">
    <source>
        <dbReference type="Pfam" id="PF07331"/>
    </source>
</evidence>
<protein>
    <recommendedName>
        <fullName evidence="2">DUF1468 domain-containing protein</fullName>
    </recommendedName>
</protein>
<reference evidence="3 4" key="1">
    <citation type="submission" date="2017-11" db="EMBL/GenBank/DDBJ databases">
        <title>Reclassification of Bisgaard taxon 7 as Conservatibacter flavescens gen. nov., sp. nov.</title>
        <authorList>
            <person name="Christensen H."/>
        </authorList>
    </citation>
    <scope>NUCLEOTIDE SEQUENCE [LARGE SCALE GENOMIC DNA]</scope>
    <source>
        <strain evidence="3 4">7_4</strain>
    </source>
</reference>
<dbReference type="InterPro" id="IPR009936">
    <property type="entry name" value="DUF1468"/>
</dbReference>
<evidence type="ECO:0000313" key="4">
    <source>
        <dbReference type="Proteomes" id="UP000229329"/>
    </source>
</evidence>
<name>A0A2M8S3J5_9PAST</name>
<feature type="transmembrane region" description="Helical" evidence="1">
    <location>
        <begin position="31"/>
        <end position="53"/>
    </location>
</feature>
<comment type="caution">
    <text evidence="3">The sequence shown here is derived from an EMBL/GenBank/DDBJ whole genome shotgun (WGS) entry which is preliminary data.</text>
</comment>
<feature type="transmembrane region" description="Helical" evidence="1">
    <location>
        <begin position="118"/>
        <end position="141"/>
    </location>
</feature>
<dbReference type="Proteomes" id="UP000229329">
    <property type="component" value="Unassembled WGS sequence"/>
</dbReference>
<proteinExistence type="predicted"/>
<feature type="transmembrane region" description="Helical" evidence="1">
    <location>
        <begin position="95"/>
        <end position="111"/>
    </location>
</feature>
<keyword evidence="1" id="KW-1133">Transmembrane helix</keyword>